<dbReference type="RefSeq" id="WP_015651490.1">
    <property type="nucleotide sequence ID" value="NC_020506.1"/>
</dbReference>
<feature type="compositionally biased region" description="Polar residues" evidence="1">
    <location>
        <begin position="44"/>
        <end position="57"/>
    </location>
</feature>
<dbReference type="Proteomes" id="UP000011760">
    <property type="component" value="Chromosome"/>
</dbReference>
<accession>M1ULS2</accession>
<dbReference type="AlphaFoldDB" id="M1ULS2"/>
<gene>
    <name evidence="2" type="ORF">H924_08085</name>
</gene>
<proteinExistence type="predicted"/>
<name>M1ULS2_9CORY</name>
<protein>
    <submittedName>
        <fullName evidence="2">Uncharacterized protein</fullName>
    </submittedName>
</protein>
<reference evidence="2 3" key="1">
    <citation type="submission" date="2013-02" db="EMBL/GenBank/DDBJ databases">
        <title>The complete genome sequence of Corynebacterium callunae DSM 20147.</title>
        <authorList>
            <person name="Ruckert C."/>
            <person name="Albersmeier A."/>
            <person name="Kalinowski J."/>
        </authorList>
    </citation>
    <scope>NUCLEOTIDE SEQUENCE [LARGE SCALE GENOMIC DNA]</scope>
    <source>
        <strain evidence="2 3">DSM 20147</strain>
    </source>
</reference>
<dbReference type="OrthoDB" id="4425836at2"/>
<sequence length="140" mass="15502">MSNPVVDMHNDPVKVRGMVVPSAAVWMAEVPGVEVARSVNVRTLDSSNKGKPQSLESDQIKRHHPPIYRPRIEINSSSESAQDLKNYPDGRSIKELLKQWAGGAVFGMVVFVCLLWSQSGEEEITPTFPETQMVGVSLRD</sequence>
<evidence type="ECO:0000313" key="3">
    <source>
        <dbReference type="Proteomes" id="UP000011760"/>
    </source>
</evidence>
<dbReference type="eggNOG" id="ENOG5031KAB">
    <property type="taxonomic scope" value="Bacteria"/>
</dbReference>
<feature type="region of interest" description="Disordered" evidence="1">
    <location>
        <begin position="44"/>
        <end position="86"/>
    </location>
</feature>
<evidence type="ECO:0000313" key="2">
    <source>
        <dbReference type="EMBL" id="AGG67059.1"/>
    </source>
</evidence>
<dbReference type="PATRIC" id="fig|1121353.3.peg.1648"/>
<evidence type="ECO:0000256" key="1">
    <source>
        <dbReference type="SAM" id="MobiDB-lite"/>
    </source>
</evidence>
<dbReference type="KEGG" id="ccn:H924_08085"/>
<organism evidence="2 3">
    <name type="scientific">Corynebacterium callunae DSM 20147</name>
    <dbReference type="NCBI Taxonomy" id="1121353"/>
    <lineage>
        <taxon>Bacteria</taxon>
        <taxon>Bacillati</taxon>
        <taxon>Actinomycetota</taxon>
        <taxon>Actinomycetes</taxon>
        <taxon>Mycobacteriales</taxon>
        <taxon>Corynebacteriaceae</taxon>
        <taxon>Corynebacterium</taxon>
    </lineage>
</organism>
<dbReference type="HOGENOM" id="CLU_1831794_0_0_11"/>
<feature type="compositionally biased region" description="Polar residues" evidence="1">
    <location>
        <begin position="74"/>
        <end position="83"/>
    </location>
</feature>
<keyword evidence="3" id="KW-1185">Reference proteome</keyword>
<dbReference type="EMBL" id="CP004354">
    <property type="protein sequence ID" value="AGG67059.1"/>
    <property type="molecule type" value="Genomic_DNA"/>
</dbReference>